<organism evidence="1 2">
    <name type="scientific">Marinobacter daqiaonensis</name>
    <dbReference type="NCBI Taxonomy" id="650891"/>
    <lineage>
        <taxon>Bacteria</taxon>
        <taxon>Pseudomonadati</taxon>
        <taxon>Pseudomonadota</taxon>
        <taxon>Gammaproteobacteria</taxon>
        <taxon>Pseudomonadales</taxon>
        <taxon>Marinobacteraceae</taxon>
        <taxon>Marinobacter</taxon>
    </lineage>
</organism>
<evidence type="ECO:0000313" key="2">
    <source>
        <dbReference type="Proteomes" id="UP000198644"/>
    </source>
</evidence>
<dbReference type="OrthoDB" id="5599091at2"/>
<accession>A0A1I6J9J0</accession>
<dbReference type="STRING" id="650891.SAMN05216203_2803"/>
<gene>
    <name evidence="1" type="ORF">SAMN05216203_2803</name>
</gene>
<dbReference type="RefSeq" id="WP_092014328.1">
    <property type="nucleotide sequence ID" value="NZ_FOYW01000002.1"/>
</dbReference>
<keyword evidence="2" id="KW-1185">Reference proteome</keyword>
<proteinExistence type="predicted"/>
<dbReference type="AlphaFoldDB" id="A0A1I6J9J0"/>
<dbReference type="GO" id="GO:0051537">
    <property type="term" value="F:2 iron, 2 sulfur cluster binding"/>
    <property type="evidence" value="ECO:0007669"/>
    <property type="project" value="InterPro"/>
</dbReference>
<evidence type="ECO:0000313" key="1">
    <source>
        <dbReference type="EMBL" id="SFR75588.1"/>
    </source>
</evidence>
<sequence length="274" mass="30491">MSTEATALWAPAEDWPQRYDRLLASTGMDSRQIRHNFSLTGVKAGETVSGALLRQWMEENGRAERELMADSGATGPRALVIQASVAQRDLCLQVLGPLTTRLLLDGHSPAPTEDWVIFRESGTESRWTWQESGTEAPGEAGIPEWITLVSATLRRWYPWFRKELGLSPGAFWSSAALGLSAPFSALYNTADSQTLTTLASEWLNQFDCDVTRYLEWLPATFQGQQCAIPQRRGCCLDYLLPEGRYCGTCGVFRKERLATLHPNQSNTATTTRPT</sequence>
<dbReference type="Proteomes" id="UP000198644">
    <property type="component" value="Unassembled WGS sequence"/>
</dbReference>
<dbReference type="EMBL" id="FOYW01000002">
    <property type="protein sequence ID" value="SFR75588.1"/>
    <property type="molecule type" value="Genomic_DNA"/>
</dbReference>
<reference evidence="1 2" key="1">
    <citation type="submission" date="2016-10" db="EMBL/GenBank/DDBJ databases">
        <authorList>
            <person name="de Groot N.N."/>
        </authorList>
    </citation>
    <scope>NUCLEOTIDE SEQUENCE [LARGE SCALE GENOMIC DNA]</scope>
    <source>
        <strain evidence="1 2">CGMCC 1.9167</strain>
    </source>
</reference>
<name>A0A1I6J9J0_9GAMM</name>
<protein>
    <submittedName>
        <fullName evidence="1">FhuF 2Fe-2S C-terminal domain-containing protein</fullName>
    </submittedName>
</protein>